<dbReference type="Pfam" id="PF23598">
    <property type="entry name" value="LRR_14"/>
    <property type="match status" value="1"/>
</dbReference>
<evidence type="ECO:0000256" key="2">
    <source>
        <dbReference type="ARBA" id="ARBA00022737"/>
    </source>
</evidence>
<gene>
    <name evidence="4" type="primary">g5288</name>
    <name evidence="4" type="ORF">VP750_LOCUS4521</name>
</gene>
<feature type="domain" description="Disease resistance R13L4/SHOC-2-like LRR" evidence="3">
    <location>
        <begin position="139"/>
        <end position="314"/>
    </location>
</feature>
<reference evidence="4 5" key="1">
    <citation type="submission" date="2024-06" db="EMBL/GenBank/DDBJ databases">
        <authorList>
            <person name="Kraege A."/>
            <person name="Thomma B."/>
        </authorList>
    </citation>
    <scope>NUCLEOTIDE SEQUENCE [LARGE SCALE GENOMIC DNA]</scope>
</reference>
<dbReference type="Gene3D" id="3.80.10.10">
    <property type="entry name" value="Ribonuclease Inhibitor"/>
    <property type="match status" value="1"/>
</dbReference>
<comment type="caution">
    <text evidence="4">The sequence shown here is derived from an EMBL/GenBank/DDBJ whole genome shotgun (WGS) entry which is preliminary data.</text>
</comment>
<dbReference type="EMBL" id="CAXHTA020000007">
    <property type="protein sequence ID" value="CAL5222862.1"/>
    <property type="molecule type" value="Genomic_DNA"/>
</dbReference>
<dbReference type="InterPro" id="IPR032675">
    <property type="entry name" value="LRR_dom_sf"/>
</dbReference>
<dbReference type="InterPro" id="IPR055414">
    <property type="entry name" value="LRR_R13L4/SHOC2-like"/>
</dbReference>
<comment type="subcellular location">
    <subcellularLocation>
        <location evidence="1">Cytoplasm</location>
        <location evidence="1">Cytoskeleton</location>
        <location evidence="1">Cilium axoneme</location>
    </subcellularLocation>
</comment>
<keyword evidence="2" id="KW-0677">Repeat</keyword>
<dbReference type="Proteomes" id="UP001497392">
    <property type="component" value="Unassembled WGS sequence"/>
</dbReference>
<sequence>MKPAEIDALGDELLLNIFEQASREEGHHVLRMTLPMVCKRWRRAIYGAKGGSLFRSLIGLAMLLVILGEKLQCLTVNGHTGLLHDFKFSCLWMVPNLELLHLVDVAHTIDQEDFGKGISCLRSLEEFLISSQESQGSAGFTSFPTALCSLEHLTALSFENQEFGRLPEVITQLAKLAHLSIHGGWVEHSEEGHLPAILGHLTMLKGLTLINCLSLVQAEPGSPKETFCWRCMTQLTSLTLTGGYGGSEVQLPPEVGYLTGLIELELLHSNQLEDQLQLSTLKSLESIRISYSFSMGRLPAWMGVLPNLTFLEMDEVELDAWPSAGFTSLQSLGMLRSCVEKVGDSISQLTCLTALILLDCPITELSSRISCLQNLRHLNLDTTHFLEFPCALQALRAPQLRTVRLVGHNTLTKLHMHKESRPMPVKARNLAWLLHHPRLERVDISTSKAEATALQGFKKKLSRVCGRDVLTIKCYE</sequence>
<evidence type="ECO:0000256" key="1">
    <source>
        <dbReference type="ARBA" id="ARBA00004430"/>
    </source>
</evidence>
<evidence type="ECO:0000259" key="3">
    <source>
        <dbReference type="Pfam" id="PF23598"/>
    </source>
</evidence>
<protein>
    <submittedName>
        <fullName evidence="4">G5288 protein</fullName>
    </submittedName>
</protein>
<keyword evidence="5" id="KW-1185">Reference proteome</keyword>
<proteinExistence type="predicted"/>
<evidence type="ECO:0000313" key="5">
    <source>
        <dbReference type="Proteomes" id="UP001497392"/>
    </source>
</evidence>
<accession>A0ABP1FXL0</accession>
<organism evidence="4 5">
    <name type="scientific">Coccomyxa viridis</name>
    <dbReference type="NCBI Taxonomy" id="1274662"/>
    <lineage>
        <taxon>Eukaryota</taxon>
        <taxon>Viridiplantae</taxon>
        <taxon>Chlorophyta</taxon>
        <taxon>core chlorophytes</taxon>
        <taxon>Trebouxiophyceae</taxon>
        <taxon>Trebouxiophyceae incertae sedis</taxon>
        <taxon>Coccomyxaceae</taxon>
        <taxon>Coccomyxa</taxon>
    </lineage>
</organism>
<dbReference type="PANTHER" id="PTHR47186">
    <property type="entry name" value="LEUCINE-RICH REPEAT-CONTAINING PROTEIN 57"/>
    <property type="match status" value="1"/>
</dbReference>
<name>A0ABP1FXL0_9CHLO</name>
<dbReference type="PANTHER" id="PTHR47186:SF3">
    <property type="entry name" value="OS09G0267800 PROTEIN"/>
    <property type="match status" value="1"/>
</dbReference>
<evidence type="ECO:0000313" key="4">
    <source>
        <dbReference type="EMBL" id="CAL5222862.1"/>
    </source>
</evidence>
<dbReference type="SUPFAM" id="SSF52047">
    <property type="entry name" value="RNI-like"/>
    <property type="match status" value="1"/>
</dbReference>